<accession>J3NG93</accession>
<dbReference type="EnsemblFungi" id="EJT80283">
    <property type="protein sequence ID" value="EJT80283"/>
    <property type="gene ID" value="GGTG_00285"/>
</dbReference>
<dbReference type="AlphaFoldDB" id="J3NG93"/>
<evidence type="ECO:0000256" key="1">
    <source>
        <dbReference type="SAM" id="MobiDB-lite"/>
    </source>
</evidence>
<evidence type="ECO:0000313" key="4">
    <source>
        <dbReference type="Proteomes" id="UP000006039"/>
    </source>
</evidence>
<evidence type="ECO:0000313" key="3">
    <source>
        <dbReference type="EnsemblFungi" id="EJT80283"/>
    </source>
</evidence>
<feature type="region of interest" description="Disordered" evidence="1">
    <location>
        <begin position="124"/>
        <end position="143"/>
    </location>
</feature>
<dbReference type="eggNOG" id="ENOG502R6Z8">
    <property type="taxonomic scope" value="Eukaryota"/>
</dbReference>
<reference evidence="3" key="5">
    <citation type="submission" date="2018-04" db="UniProtKB">
        <authorList>
            <consortium name="EnsemblFungi"/>
        </authorList>
    </citation>
    <scope>IDENTIFICATION</scope>
    <source>
        <strain evidence="3">R3-111a-1</strain>
    </source>
</reference>
<reference evidence="2" key="3">
    <citation type="submission" date="2010-09" db="EMBL/GenBank/DDBJ databases">
        <title>Annotation of Gaeumannomyces graminis var. tritici R3-111a-1.</title>
        <authorList>
            <consortium name="The Broad Institute Genome Sequencing Platform"/>
            <person name="Ma L.-J."/>
            <person name="Dead R."/>
            <person name="Young S.K."/>
            <person name="Zeng Q."/>
            <person name="Gargeya S."/>
            <person name="Fitzgerald M."/>
            <person name="Haas B."/>
            <person name="Abouelleil A."/>
            <person name="Alvarado L."/>
            <person name="Arachchi H.M."/>
            <person name="Berlin A."/>
            <person name="Brown A."/>
            <person name="Chapman S.B."/>
            <person name="Chen Z."/>
            <person name="Dunbar C."/>
            <person name="Freedman E."/>
            <person name="Gearin G."/>
            <person name="Gellesch M."/>
            <person name="Goldberg J."/>
            <person name="Griggs A."/>
            <person name="Gujja S."/>
            <person name="Heiman D."/>
            <person name="Howarth C."/>
            <person name="Larson L."/>
            <person name="Lui A."/>
            <person name="MacDonald P.J.P."/>
            <person name="Mehta T."/>
            <person name="Montmayeur A."/>
            <person name="Murphy C."/>
            <person name="Neiman D."/>
            <person name="Pearson M."/>
            <person name="Priest M."/>
            <person name="Roberts A."/>
            <person name="Saif S."/>
            <person name="Shea T."/>
            <person name="Shenoy N."/>
            <person name="Sisk P."/>
            <person name="Stolte C."/>
            <person name="Sykes S."/>
            <person name="Yandava C."/>
            <person name="Wortman J."/>
            <person name="Nusbaum C."/>
            <person name="Birren B."/>
        </authorList>
    </citation>
    <scope>NUCLEOTIDE SEQUENCE</scope>
    <source>
        <strain evidence="2">R3-111a-1</strain>
    </source>
</reference>
<dbReference type="HOGENOM" id="CLU_1806277_0_0_1"/>
<feature type="region of interest" description="Disordered" evidence="1">
    <location>
        <begin position="1"/>
        <end position="22"/>
    </location>
</feature>
<reference evidence="4" key="1">
    <citation type="submission" date="2010-07" db="EMBL/GenBank/DDBJ databases">
        <title>The genome sequence of Gaeumannomyces graminis var. tritici strain R3-111a-1.</title>
        <authorList>
            <consortium name="The Broad Institute Genome Sequencing Platform"/>
            <person name="Ma L.-J."/>
            <person name="Dead R."/>
            <person name="Young S."/>
            <person name="Zeng Q."/>
            <person name="Koehrsen M."/>
            <person name="Alvarado L."/>
            <person name="Berlin A."/>
            <person name="Chapman S.B."/>
            <person name="Chen Z."/>
            <person name="Freedman E."/>
            <person name="Gellesch M."/>
            <person name="Goldberg J."/>
            <person name="Griggs A."/>
            <person name="Gujja S."/>
            <person name="Heilman E.R."/>
            <person name="Heiman D."/>
            <person name="Hepburn T."/>
            <person name="Howarth C."/>
            <person name="Jen D."/>
            <person name="Larson L."/>
            <person name="Mehta T."/>
            <person name="Neiman D."/>
            <person name="Pearson M."/>
            <person name="Roberts A."/>
            <person name="Saif S."/>
            <person name="Shea T."/>
            <person name="Shenoy N."/>
            <person name="Sisk P."/>
            <person name="Stolte C."/>
            <person name="Sykes S."/>
            <person name="Walk T."/>
            <person name="White J."/>
            <person name="Yandava C."/>
            <person name="Haas B."/>
            <person name="Nusbaum C."/>
            <person name="Birren B."/>
        </authorList>
    </citation>
    <scope>NUCLEOTIDE SEQUENCE [LARGE SCALE GENOMIC DNA]</scope>
    <source>
        <strain evidence="4">R3-111a-1</strain>
    </source>
</reference>
<dbReference type="Proteomes" id="UP000006039">
    <property type="component" value="Unassembled WGS sequence"/>
</dbReference>
<feature type="compositionally biased region" description="Polar residues" evidence="1">
    <location>
        <begin position="1"/>
        <end position="18"/>
    </location>
</feature>
<dbReference type="VEuPathDB" id="FungiDB:GGTG_00285"/>
<dbReference type="EMBL" id="GL385395">
    <property type="protein sequence ID" value="EJT80283.1"/>
    <property type="molecule type" value="Genomic_DNA"/>
</dbReference>
<gene>
    <name evidence="3" type="primary">20340743</name>
    <name evidence="2" type="ORF">GGTG_00285</name>
</gene>
<organism evidence="2">
    <name type="scientific">Gaeumannomyces tritici (strain R3-111a-1)</name>
    <name type="common">Wheat and barley take-all root rot fungus</name>
    <name type="synonym">Gaeumannomyces graminis var. tritici</name>
    <dbReference type="NCBI Taxonomy" id="644352"/>
    <lineage>
        <taxon>Eukaryota</taxon>
        <taxon>Fungi</taxon>
        <taxon>Dikarya</taxon>
        <taxon>Ascomycota</taxon>
        <taxon>Pezizomycotina</taxon>
        <taxon>Sordariomycetes</taxon>
        <taxon>Sordariomycetidae</taxon>
        <taxon>Magnaporthales</taxon>
        <taxon>Magnaporthaceae</taxon>
        <taxon>Gaeumannomyces</taxon>
    </lineage>
</organism>
<proteinExistence type="predicted"/>
<reference evidence="2" key="2">
    <citation type="submission" date="2010-07" db="EMBL/GenBank/DDBJ databases">
        <authorList>
            <consortium name="The Broad Institute Genome Sequencing Platform"/>
            <consortium name="Broad Institute Genome Sequencing Center for Infectious Disease"/>
            <person name="Ma L.-J."/>
            <person name="Dead R."/>
            <person name="Young S."/>
            <person name="Zeng Q."/>
            <person name="Koehrsen M."/>
            <person name="Alvarado L."/>
            <person name="Berlin A."/>
            <person name="Chapman S.B."/>
            <person name="Chen Z."/>
            <person name="Freedman E."/>
            <person name="Gellesch M."/>
            <person name="Goldberg J."/>
            <person name="Griggs A."/>
            <person name="Gujja S."/>
            <person name="Heilman E.R."/>
            <person name="Heiman D."/>
            <person name="Hepburn T."/>
            <person name="Howarth C."/>
            <person name="Jen D."/>
            <person name="Larson L."/>
            <person name="Mehta T."/>
            <person name="Neiman D."/>
            <person name="Pearson M."/>
            <person name="Roberts A."/>
            <person name="Saif S."/>
            <person name="Shea T."/>
            <person name="Shenoy N."/>
            <person name="Sisk P."/>
            <person name="Stolte C."/>
            <person name="Sykes S."/>
            <person name="Walk T."/>
            <person name="White J."/>
            <person name="Yandava C."/>
            <person name="Haas B."/>
            <person name="Nusbaum C."/>
            <person name="Birren B."/>
        </authorList>
    </citation>
    <scope>NUCLEOTIDE SEQUENCE</scope>
    <source>
        <strain evidence="2">R3-111a-1</strain>
    </source>
</reference>
<dbReference type="GeneID" id="20340743"/>
<protein>
    <submittedName>
        <fullName evidence="2 3">Uncharacterized protein</fullName>
    </submittedName>
</protein>
<dbReference type="OrthoDB" id="5177549at2759"/>
<name>J3NG93_GAET3</name>
<keyword evidence="4" id="KW-1185">Reference proteome</keyword>
<dbReference type="RefSeq" id="XP_009216292.1">
    <property type="nucleotide sequence ID" value="XM_009218028.1"/>
</dbReference>
<sequence>MPEATTTENTVPQEIGRTTSDEAEFEDIVPRPYVVPVMEEPKTVPWDIDISEADFKRLQVGFRPKEQDDKWYFLAMNPDEAGNLVFHIIRFFSRLTFYTFPIKPVDGGGRYKIDSLSWEQKVAIPRDGGGGHGARRGPLQMPS</sequence>
<evidence type="ECO:0000313" key="2">
    <source>
        <dbReference type="EMBL" id="EJT80283.1"/>
    </source>
</evidence>
<reference evidence="3" key="4">
    <citation type="journal article" date="2015" name="G3 (Bethesda)">
        <title>Genome sequences of three phytopathogenic species of the Magnaporthaceae family of fungi.</title>
        <authorList>
            <person name="Okagaki L.H."/>
            <person name="Nunes C.C."/>
            <person name="Sailsbery J."/>
            <person name="Clay B."/>
            <person name="Brown D."/>
            <person name="John T."/>
            <person name="Oh Y."/>
            <person name="Young N."/>
            <person name="Fitzgerald M."/>
            <person name="Haas B.J."/>
            <person name="Zeng Q."/>
            <person name="Young S."/>
            <person name="Adiconis X."/>
            <person name="Fan L."/>
            <person name="Levin J.Z."/>
            <person name="Mitchell T.K."/>
            <person name="Okubara P.A."/>
            <person name="Farman M.L."/>
            <person name="Kohn L.M."/>
            <person name="Birren B."/>
            <person name="Ma L.-J."/>
            <person name="Dean R.A."/>
        </authorList>
    </citation>
    <scope>NUCLEOTIDE SEQUENCE</scope>
    <source>
        <strain evidence="3">R3-111a-1</strain>
    </source>
</reference>